<feature type="compositionally biased region" description="Polar residues" evidence="1">
    <location>
        <begin position="99"/>
        <end position="123"/>
    </location>
</feature>
<sequence>MEPENIDWNNVESVFIEDDTYENYDAPQWVDLSAPDQSFHDEPWFCTPDCKHQKNNEDFLKPVRLSKVKLLRTASISEILPFRDRNRSRNVKLKEKEINPSSSTNFPDSKSLKTNGSYHSQCSIEDGENRNPNFSAPIPNGRTRSEKATRKPSTENEKKSVELSENSSKHDRKPQMRSTFSARNLLGGREVLNQITEFCSELKKLGRRRSWKKGTKKAKEQDGVLGELKKRVRDRERSPLLVVKEGQV</sequence>
<evidence type="ECO:0000313" key="2">
    <source>
        <dbReference type="Proteomes" id="UP000235220"/>
    </source>
</evidence>
<dbReference type="Proteomes" id="UP000235220">
    <property type="component" value="Chromosome 4"/>
</dbReference>
<evidence type="ECO:0000313" key="3">
    <source>
        <dbReference type="RefSeq" id="XP_035545651.1"/>
    </source>
</evidence>
<gene>
    <name evidence="3" type="primary">LOC109018417</name>
</gene>
<proteinExistence type="predicted"/>
<feature type="region of interest" description="Disordered" evidence="1">
    <location>
        <begin position="95"/>
        <end position="180"/>
    </location>
</feature>
<protein>
    <submittedName>
        <fullName evidence="3">Uncharacterized protein LOC109018417 isoform X1</fullName>
    </submittedName>
</protein>
<name>A0A6P9EE92_JUGRE</name>
<organism evidence="2 3">
    <name type="scientific">Juglans regia</name>
    <name type="common">English walnut</name>
    <dbReference type="NCBI Taxonomy" id="51240"/>
    <lineage>
        <taxon>Eukaryota</taxon>
        <taxon>Viridiplantae</taxon>
        <taxon>Streptophyta</taxon>
        <taxon>Embryophyta</taxon>
        <taxon>Tracheophyta</taxon>
        <taxon>Spermatophyta</taxon>
        <taxon>Magnoliopsida</taxon>
        <taxon>eudicotyledons</taxon>
        <taxon>Gunneridae</taxon>
        <taxon>Pentapetalae</taxon>
        <taxon>rosids</taxon>
        <taxon>fabids</taxon>
        <taxon>Fagales</taxon>
        <taxon>Juglandaceae</taxon>
        <taxon>Juglans</taxon>
    </lineage>
</organism>
<dbReference type="AlphaFoldDB" id="A0A6P9EE92"/>
<dbReference type="PANTHER" id="PTHR36373">
    <property type="entry name" value="EXPRESSED PROTEIN"/>
    <property type="match status" value="1"/>
</dbReference>
<dbReference type="KEGG" id="jre:109018417"/>
<dbReference type="GeneID" id="109018417"/>
<accession>A0A6P9EE92</accession>
<reference evidence="3" key="1">
    <citation type="submission" date="2025-08" db="UniProtKB">
        <authorList>
            <consortium name="RefSeq"/>
        </authorList>
    </citation>
    <scope>IDENTIFICATION</scope>
    <source>
        <tissue evidence="3">Leaves</tissue>
    </source>
</reference>
<evidence type="ECO:0000256" key="1">
    <source>
        <dbReference type="SAM" id="MobiDB-lite"/>
    </source>
</evidence>
<feature type="compositionally biased region" description="Basic and acidic residues" evidence="1">
    <location>
        <begin position="143"/>
        <end position="162"/>
    </location>
</feature>
<dbReference type="OrthoDB" id="1924112at2759"/>
<dbReference type="PANTHER" id="PTHR36373:SF2">
    <property type="entry name" value="TPX2 CENTRAL DOMAIN-CONTAINING PROTEIN"/>
    <property type="match status" value="1"/>
</dbReference>
<keyword evidence="2" id="KW-1185">Reference proteome</keyword>
<dbReference type="RefSeq" id="XP_035545651.1">
    <property type="nucleotide sequence ID" value="XM_035689758.1"/>
</dbReference>
<dbReference type="Gramene" id="Jr04_19120_p1">
    <property type="protein sequence ID" value="cds.Jr04_19120_p1"/>
    <property type="gene ID" value="Jr04_19120"/>
</dbReference>